<accession>A0A7J6KVE5</accession>
<comment type="caution">
    <text evidence="2">The sequence shown here is derived from an EMBL/GenBank/DDBJ whole genome shotgun (WGS) entry which is preliminary data.</text>
</comment>
<evidence type="ECO:0000313" key="3">
    <source>
        <dbReference type="Proteomes" id="UP000591131"/>
    </source>
</evidence>
<proteinExistence type="predicted"/>
<feature type="compositionally biased region" description="Polar residues" evidence="1">
    <location>
        <begin position="68"/>
        <end position="78"/>
    </location>
</feature>
<name>A0A7J6KVE5_PERCH</name>
<dbReference type="EMBL" id="JAAPAO010001127">
    <property type="protein sequence ID" value="KAF4651060.1"/>
    <property type="molecule type" value="Genomic_DNA"/>
</dbReference>
<dbReference type="OrthoDB" id="461192at2759"/>
<organism evidence="2 3">
    <name type="scientific">Perkinsus chesapeaki</name>
    <name type="common">Clam parasite</name>
    <name type="synonym">Perkinsus andrewsi</name>
    <dbReference type="NCBI Taxonomy" id="330153"/>
    <lineage>
        <taxon>Eukaryota</taxon>
        <taxon>Sar</taxon>
        <taxon>Alveolata</taxon>
        <taxon>Perkinsozoa</taxon>
        <taxon>Perkinsea</taxon>
        <taxon>Perkinsida</taxon>
        <taxon>Perkinsidae</taxon>
        <taxon>Perkinsus</taxon>
    </lineage>
</organism>
<dbReference type="Proteomes" id="UP000591131">
    <property type="component" value="Unassembled WGS sequence"/>
</dbReference>
<protein>
    <submittedName>
        <fullName evidence="2">Uncharacterized protein</fullName>
    </submittedName>
</protein>
<gene>
    <name evidence="2" type="ORF">FOL47_000682</name>
</gene>
<feature type="region of interest" description="Disordered" evidence="1">
    <location>
        <begin position="68"/>
        <end position="92"/>
    </location>
</feature>
<sequence>MLLANLGRTNLEAIITIRNIPNPGGSIQEMANYIYEDNCKVLSSVEKDLFMNVYRTVYGKPYGEESLAKSSGLQASSNESDKADKESSYEVFKEDSPLAGKTFGIGNTAGKGGSLDDLTHKSFDDVKAGEIISGSMSSGDVQKLTEFMANEFQRLRQEYSTVRQEHSTAYSSILDVVGRNKELGDIQYARLRKDLYGISGMLEERVNTSTENFNAQLEELKSATNDNFNAIQACMESQERQNGEVASKLQSQVDGLNLKLSDDCLREPIKKAAQGPQRFDLSPGHNGDQSANIVDNNIRDLDGPYDRHVTLRKRSGSATSVYSSGELNGRNAYVKRVRRFVQILRLLAVGLRQPEKLGLPNGAQ</sequence>
<reference evidence="2 3" key="1">
    <citation type="submission" date="2020-04" db="EMBL/GenBank/DDBJ databases">
        <title>Perkinsus chesapeaki whole genome sequence.</title>
        <authorList>
            <person name="Bogema D.R."/>
        </authorList>
    </citation>
    <scope>NUCLEOTIDE SEQUENCE [LARGE SCALE GENOMIC DNA]</scope>
    <source>
        <strain evidence="2">ATCC PRA-425</strain>
    </source>
</reference>
<evidence type="ECO:0000313" key="2">
    <source>
        <dbReference type="EMBL" id="KAF4651060.1"/>
    </source>
</evidence>
<evidence type="ECO:0000256" key="1">
    <source>
        <dbReference type="SAM" id="MobiDB-lite"/>
    </source>
</evidence>
<dbReference type="AlphaFoldDB" id="A0A7J6KVE5"/>
<feature type="compositionally biased region" description="Basic and acidic residues" evidence="1">
    <location>
        <begin position="79"/>
        <end position="92"/>
    </location>
</feature>
<keyword evidence="3" id="KW-1185">Reference proteome</keyword>